<comment type="subcellular location">
    <subcellularLocation>
        <location evidence="1">Cell membrane</location>
        <topology evidence="1">Multi-pass membrane protein</topology>
    </subcellularLocation>
</comment>
<proteinExistence type="predicted"/>
<dbReference type="SUPFAM" id="SSF161098">
    <property type="entry name" value="MetI-like"/>
    <property type="match status" value="1"/>
</dbReference>
<evidence type="ECO:0000313" key="11">
    <source>
        <dbReference type="EMBL" id="SVA18558.1"/>
    </source>
</evidence>
<keyword evidence="6" id="KW-0653">Protein transport</keyword>
<feature type="transmembrane region" description="Helical" evidence="9">
    <location>
        <begin position="172"/>
        <end position="194"/>
    </location>
</feature>
<evidence type="ECO:0000256" key="7">
    <source>
        <dbReference type="ARBA" id="ARBA00022989"/>
    </source>
</evidence>
<keyword evidence="2" id="KW-0813">Transport</keyword>
<dbReference type="InterPro" id="IPR000515">
    <property type="entry name" value="MetI-like"/>
</dbReference>
<name>A0A381TSU0_9ZZZZ</name>
<evidence type="ECO:0000256" key="4">
    <source>
        <dbReference type="ARBA" id="ARBA00022692"/>
    </source>
</evidence>
<evidence type="ECO:0000256" key="3">
    <source>
        <dbReference type="ARBA" id="ARBA00022475"/>
    </source>
</evidence>
<gene>
    <name evidence="11" type="ORF">METZ01_LOCUS71412</name>
</gene>
<dbReference type="GO" id="GO:0055085">
    <property type="term" value="P:transmembrane transport"/>
    <property type="evidence" value="ECO:0007669"/>
    <property type="project" value="InterPro"/>
</dbReference>
<dbReference type="EMBL" id="UINC01005028">
    <property type="protein sequence ID" value="SVA18558.1"/>
    <property type="molecule type" value="Genomic_DNA"/>
</dbReference>
<feature type="transmembrane region" description="Helical" evidence="9">
    <location>
        <begin position="130"/>
        <end position="152"/>
    </location>
</feature>
<dbReference type="AlphaFoldDB" id="A0A381TSU0"/>
<dbReference type="GO" id="GO:0015031">
    <property type="term" value="P:protein transport"/>
    <property type="evidence" value="ECO:0007669"/>
    <property type="project" value="UniProtKB-KW"/>
</dbReference>
<protein>
    <recommendedName>
        <fullName evidence="10">ABC transmembrane type-1 domain-containing protein</fullName>
    </recommendedName>
</protein>
<dbReference type="Gene3D" id="1.10.3720.10">
    <property type="entry name" value="MetI-like"/>
    <property type="match status" value="1"/>
</dbReference>
<feature type="domain" description="ABC transmembrane type-1" evidence="10">
    <location>
        <begin position="92"/>
        <end position="303"/>
    </location>
</feature>
<dbReference type="Pfam" id="PF12911">
    <property type="entry name" value="OppC_N"/>
    <property type="match status" value="1"/>
</dbReference>
<keyword evidence="3" id="KW-1003">Cell membrane</keyword>
<keyword evidence="7 9" id="KW-1133">Transmembrane helix</keyword>
<organism evidence="11">
    <name type="scientific">marine metagenome</name>
    <dbReference type="NCBI Taxonomy" id="408172"/>
    <lineage>
        <taxon>unclassified sequences</taxon>
        <taxon>metagenomes</taxon>
        <taxon>ecological metagenomes</taxon>
    </lineage>
</organism>
<sequence length="315" mass="34413">MNESLPTGHEGGHLSRAMSRLWRKKLAVFCLVVIALIYFLGITAPWISPYGYNDQDYTAIRQPPSLNHWAGTDLKGRDVLTRVLWGIQNTVVITLVTMATGGLVIGVSLGLISGYFSGRTDSLIMRAGEIFASFPDILLVILLAATIRMRILEWVRWVEDNTFLDGLVKTGIADYFVVSLALVSFSWIGMARLVRGQVLVLKQTQYVEAARATGASTARILFVHLLPNAIGPIVVTVSMGMGTLVGTEIILSWLGLGIQPPRPSLGTMLLEAGSISALRVVPWMLLAPGFIAWSLVLCWNLLGDALNDVLNPRTR</sequence>
<accession>A0A381TSU0</accession>
<keyword evidence="8 9" id="KW-0472">Membrane</keyword>
<dbReference type="PROSITE" id="PS50928">
    <property type="entry name" value="ABC_TM1"/>
    <property type="match status" value="1"/>
</dbReference>
<dbReference type="Pfam" id="PF00528">
    <property type="entry name" value="BPD_transp_1"/>
    <property type="match status" value="1"/>
</dbReference>
<evidence type="ECO:0000256" key="5">
    <source>
        <dbReference type="ARBA" id="ARBA00022856"/>
    </source>
</evidence>
<dbReference type="GO" id="GO:0015833">
    <property type="term" value="P:peptide transport"/>
    <property type="evidence" value="ECO:0007669"/>
    <property type="project" value="UniProtKB-KW"/>
</dbReference>
<reference evidence="11" key="1">
    <citation type="submission" date="2018-05" db="EMBL/GenBank/DDBJ databases">
        <authorList>
            <person name="Lanie J.A."/>
            <person name="Ng W.-L."/>
            <person name="Kazmierczak K.M."/>
            <person name="Andrzejewski T.M."/>
            <person name="Davidsen T.M."/>
            <person name="Wayne K.J."/>
            <person name="Tettelin H."/>
            <person name="Glass J.I."/>
            <person name="Rusch D."/>
            <person name="Podicherti R."/>
            <person name="Tsui H.-C.T."/>
            <person name="Winkler M.E."/>
        </authorList>
    </citation>
    <scope>NUCLEOTIDE SEQUENCE</scope>
</reference>
<dbReference type="PANTHER" id="PTHR43386:SF24">
    <property type="entry name" value="OLIGOPEPTIDE TRANSPORT SYSTEM PERMEASE PROTEIN AMID"/>
    <property type="match status" value="1"/>
</dbReference>
<dbReference type="InterPro" id="IPR035906">
    <property type="entry name" value="MetI-like_sf"/>
</dbReference>
<evidence type="ECO:0000256" key="8">
    <source>
        <dbReference type="ARBA" id="ARBA00023136"/>
    </source>
</evidence>
<feature type="transmembrane region" description="Helical" evidence="9">
    <location>
        <begin position="91"/>
        <end position="118"/>
    </location>
</feature>
<evidence type="ECO:0000256" key="9">
    <source>
        <dbReference type="SAM" id="Phobius"/>
    </source>
</evidence>
<dbReference type="InterPro" id="IPR050366">
    <property type="entry name" value="BP-dependent_transpt_permease"/>
</dbReference>
<feature type="transmembrane region" description="Helical" evidence="9">
    <location>
        <begin position="26"/>
        <end position="47"/>
    </location>
</feature>
<evidence type="ECO:0000259" key="10">
    <source>
        <dbReference type="PROSITE" id="PS50928"/>
    </source>
</evidence>
<keyword evidence="5" id="KW-0571">Peptide transport</keyword>
<dbReference type="CDD" id="cd06261">
    <property type="entry name" value="TM_PBP2"/>
    <property type="match status" value="1"/>
</dbReference>
<evidence type="ECO:0000256" key="6">
    <source>
        <dbReference type="ARBA" id="ARBA00022927"/>
    </source>
</evidence>
<evidence type="ECO:0000256" key="2">
    <source>
        <dbReference type="ARBA" id="ARBA00022448"/>
    </source>
</evidence>
<dbReference type="GO" id="GO:0005886">
    <property type="term" value="C:plasma membrane"/>
    <property type="evidence" value="ECO:0007669"/>
    <property type="project" value="UniProtKB-SubCell"/>
</dbReference>
<keyword evidence="4 9" id="KW-0812">Transmembrane</keyword>
<dbReference type="InterPro" id="IPR025966">
    <property type="entry name" value="OppC_N"/>
</dbReference>
<feature type="transmembrane region" description="Helical" evidence="9">
    <location>
        <begin position="277"/>
        <end position="302"/>
    </location>
</feature>
<evidence type="ECO:0000256" key="1">
    <source>
        <dbReference type="ARBA" id="ARBA00004651"/>
    </source>
</evidence>
<dbReference type="PANTHER" id="PTHR43386">
    <property type="entry name" value="OLIGOPEPTIDE TRANSPORT SYSTEM PERMEASE PROTEIN APPC"/>
    <property type="match status" value="1"/>
</dbReference>